<dbReference type="OrthoDB" id="6611207at2759"/>
<dbReference type="GeneID" id="112689955"/>
<accession>A0A8B8G9R7</accession>
<dbReference type="PANTHER" id="PTHR45749">
    <property type="match status" value="1"/>
</dbReference>
<feature type="domain" description="DUF4371" evidence="1">
    <location>
        <begin position="90"/>
        <end position="271"/>
    </location>
</feature>
<proteinExistence type="predicted"/>
<evidence type="ECO:0000313" key="3">
    <source>
        <dbReference type="RefSeq" id="XP_025419623.1"/>
    </source>
</evidence>
<reference evidence="3" key="1">
    <citation type="submission" date="2025-08" db="UniProtKB">
        <authorList>
            <consortium name="RefSeq"/>
        </authorList>
    </citation>
    <scope>IDENTIFICATION</scope>
    <source>
        <tissue evidence="3">Whole body</tissue>
    </source>
</reference>
<dbReference type="SUPFAM" id="SSF53098">
    <property type="entry name" value="Ribonuclease H-like"/>
    <property type="match status" value="1"/>
</dbReference>
<dbReference type="AlphaFoldDB" id="A0A8B8G9R7"/>
<dbReference type="Pfam" id="PF14291">
    <property type="entry name" value="DUF4371"/>
    <property type="match status" value="1"/>
</dbReference>
<sequence>MNGISVPRTWLIYSPSSVSVFCYICKFYAKTSKHLLCKEGYSDWHHITERLIEHENSTTHRNVICDYSNRSVELKRIDCQLVKEYKTEVQYWRNILKRTIAVIQFGQRGLAFFGDNEILGNSHNGNFLGIMELIAKFYPFLKEHLNNYGNKVSGKSNYISSHIIRELISLMADKVLNVIVEEIKNAKYFGLIVDSTPDVTHIDQLAIVLRYVKSDGQAIERFIKFIDIYSHNAEYLTSTVIETIKKLGLNIENCVGQSYDNASNMAGKYTGLQARIKKIAPAAEYLPCAAYSINLVGVRAVENCNNAVKYFSIIQTFFFYINSSLG</sequence>
<keyword evidence="2" id="KW-1185">Reference proteome</keyword>
<evidence type="ECO:0000259" key="1">
    <source>
        <dbReference type="Pfam" id="PF14291"/>
    </source>
</evidence>
<evidence type="ECO:0000313" key="2">
    <source>
        <dbReference type="Proteomes" id="UP000694846"/>
    </source>
</evidence>
<dbReference type="Proteomes" id="UP000694846">
    <property type="component" value="Unplaced"/>
</dbReference>
<dbReference type="RefSeq" id="XP_025419623.1">
    <property type="nucleotide sequence ID" value="XM_025563838.1"/>
</dbReference>
<dbReference type="PANTHER" id="PTHR45749:SF23">
    <property type="entry name" value="ZINC FINGER MYM-TYPE PROTEIN 1-LIKE"/>
    <property type="match status" value="1"/>
</dbReference>
<dbReference type="InterPro" id="IPR025398">
    <property type="entry name" value="DUF4371"/>
</dbReference>
<organism evidence="2 3">
    <name type="scientific">Sipha flava</name>
    <name type="common">yellow sugarcane aphid</name>
    <dbReference type="NCBI Taxonomy" id="143950"/>
    <lineage>
        <taxon>Eukaryota</taxon>
        <taxon>Metazoa</taxon>
        <taxon>Ecdysozoa</taxon>
        <taxon>Arthropoda</taxon>
        <taxon>Hexapoda</taxon>
        <taxon>Insecta</taxon>
        <taxon>Pterygota</taxon>
        <taxon>Neoptera</taxon>
        <taxon>Paraneoptera</taxon>
        <taxon>Hemiptera</taxon>
        <taxon>Sternorrhyncha</taxon>
        <taxon>Aphidomorpha</taxon>
        <taxon>Aphidoidea</taxon>
        <taxon>Aphididae</taxon>
        <taxon>Sipha</taxon>
    </lineage>
</organism>
<dbReference type="InterPro" id="IPR012337">
    <property type="entry name" value="RNaseH-like_sf"/>
</dbReference>
<gene>
    <name evidence="3" type="primary">LOC112689955</name>
</gene>
<protein>
    <submittedName>
        <fullName evidence="3">Zinc finger MYM-type protein 1-like</fullName>
    </submittedName>
</protein>
<name>A0A8B8G9R7_9HEMI</name>